<feature type="transmembrane region" description="Helical" evidence="1">
    <location>
        <begin position="218"/>
        <end position="251"/>
    </location>
</feature>
<accession>A0A9X1YK22</accession>
<feature type="transmembrane region" description="Helical" evidence="1">
    <location>
        <begin position="20"/>
        <end position="41"/>
    </location>
</feature>
<comment type="caution">
    <text evidence="2">The sequence shown here is derived from an EMBL/GenBank/DDBJ whole genome shotgun (WGS) entry which is preliminary data.</text>
</comment>
<keyword evidence="1" id="KW-0472">Membrane</keyword>
<dbReference type="AlphaFoldDB" id="A0A9X1YK22"/>
<feature type="transmembrane region" description="Helical" evidence="1">
    <location>
        <begin position="61"/>
        <end position="82"/>
    </location>
</feature>
<gene>
    <name evidence="2" type="ORF">LPC04_11150</name>
</gene>
<dbReference type="EMBL" id="JAJLJH010000002">
    <property type="protein sequence ID" value="MCK9686263.1"/>
    <property type="molecule type" value="Genomic_DNA"/>
</dbReference>
<sequence length="405" mass="44274">MHPPDESSAEPPRPSLRERLALLAINGAAFQALYGACNLAAARAGVTRAIATPWDALVPFVPWMLLPYMTSVPLLIAAFCLAPDRPSLRALSQRCLLATVLATLVFALWPLRMITIDAPPSTPLLAALARMLARLDRPFNQWPSLHVAYCVVLWPALRDAVRSAAARTAIGAWLGLVVASTVLAHRHFLPDVAGGLALGALCRAVVPARRAVPAVALYYIVAAIAALVLGLTVLWLPPCLWLGAGFGAVALAYAREDVDFLHKRRGRFPAWIWWLHAPYLIGYRLTWHLVRWRERGRAPVTPFADGLWIGRRLTDHEVALLPADCAVIDLASELTSTPQLRGRAQSFGLLDIVPPAPARLAAILDAIDAQRALGRPVYLHCAMGYRRSRQVALAWRARRESIPTP</sequence>
<evidence type="ECO:0000313" key="2">
    <source>
        <dbReference type="EMBL" id="MCK9686263.1"/>
    </source>
</evidence>
<dbReference type="InterPro" id="IPR029021">
    <property type="entry name" value="Prot-tyrosine_phosphatase-like"/>
</dbReference>
<keyword evidence="1" id="KW-0812">Transmembrane</keyword>
<dbReference type="Gene3D" id="3.90.190.10">
    <property type="entry name" value="Protein tyrosine phosphatase superfamily"/>
    <property type="match status" value="1"/>
</dbReference>
<dbReference type="Proteomes" id="UP001139353">
    <property type="component" value="Unassembled WGS sequence"/>
</dbReference>
<dbReference type="RefSeq" id="WP_275682291.1">
    <property type="nucleotide sequence ID" value="NZ_JAJLJH010000002.1"/>
</dbReference>
<feature type="transmembrane region" description="Helical" evidence="1">
    <location>
        <begin position="271"/>
        <end position="290"/>
    </location>
</feature>
<feature type="transmembrane region" description="Helical" evidence="1">
    <location>
        <begin position="94"/>
        <end position="111"/>
    </location>
</feature>
<evidence type="ECO:0000313" key="3">
    <source>
        <dbReference type="Proteomes" id="UP001139353"/>
    </source>
</evidence>
<proteinExistence type="predicted"/>
<feature type="transmembrane region" description="Helical" evidence="1">
    <location>
        <begin position="188"/>
        <end position="206"/>
    </location>
</feature>
<evidence type="ECO:0000256" key="1">
    <source>
        <dbReference type="SAM" id="Phobius"/>
    </source>
</evidence>
<organism evidence="2 3">
    <name type="scientific">Scleromatobacter humisilvae</name>
    <dbReference type="NCBI Taxonomy" id="2897159"/>
    <lineage>
        <taxon>Bacteria</taxon>
        <taxon>Pseudomonadati</taxon>
        <taxon>Pseudomonadota</taxon>
        <taxon>Betaproteobacteria</taxon>
        <taxon>Burkholderiales</taxon>
        <taxon>Sphaerotilaceae</taxon>
        <taxon>Scleromatobacter</taxon>
    </lineage>
</organism>
<dbReference type="PANTHER" id="PTHR47216">
    <property type="match status" value="1"/>
</dbReference>
<keyword evidence="3" id="KW-1185">Reference proteome</keyword>
<keyword evidence="1" id="KW-1133">Transmembrane helix</keyword>
<name>A0A9X1YK22_9BURK</name>
<protein>
    <submittedName>
        <fullName evidence="2">Phosphatase PAP2 family protein</fullName>
    </submittedName>
</protein>
<dbReference type="SUPFAM" id="SSF52799">
    <property type="entry name" value="(Phosphotyrosine protein) phosphatases II"/>
    <property type="match status" value="1"/>
</dbReference>
<reference evidence="2" key="1">
    <citation type="submission" date="2021-11" db="EMBL/GenBank/DDBJ databases">
        <title>BS-T2-15 a new species belonging to the Comamonadaceae family isolated from the soil of a French oak forest.</title>
        <authorList>
            <person name="Mieszkin S."/>
            <person name="Alain K."/>
        </authorList>
    </citation>
    <scope>NUCLEOTIDE SEQUENCE</scope>
    <source>
        <strain evidence="2">BS-T2-15</strain>
    </source>
</reference>
<dbReference type="PANTHER" id="PTHR47216:SF4">
    <property type="entry name" value="OS01G0859400 PROTEIN"/>
    <property type="match status" value="1"/>
</dbReference>